<evidence type="ECO:0000313" key="2">
    <source>
        <dbReference type="Proteomes" id="UP001055072"/>
    </source>
</evidence>
<proteinExistence type="predicted"/>
<sequence>MGQVQPSLAALGVPAVHVYRQLFFFVFGILQTIRSISFFRAKKQPVFFFFFFFTTNAYRPGVRVYTRNVERRGKIQDKKTWEKACGLGTGGGGVVHVR</sequence>
<organism evidence="1 2">
    <name type="scientific">Irpex rosettiformis</name>
    <dbReference type="NCBI Taxonomy" id="378272"/>
    <lineage>
        <taxon>Eukaryota</taxon>
        <taxon>Fungi</taxon>
        <taxon>Dikarya</taxon>
        <taxon>Basidiomycota</taxon>
        <taxon>Agaricomycotina</taxon>
        <taxon>Agaricomycetes</taxon>
        <taxon>Polyporales</taxon>
        <taxon>Irpicaceae</taxon>
        <taxon>Irpex</taxon>
    </lineage>
</organism>
<comment type="caution">
    <text evidence="1">The sequence shown here is derived from an EMBL/GenBank/DDBJ whole genome shotgun (WGS) entry which is preliminary data.</text>
</comment>
<reference evidence="1" key="1">
    <citation type="journal article" date="2021" name="Environ. Microbiol.">
        <title>Gene family expansions and transcriptome signatures uncover fungal adaptations to wood decay.</title>
        <authorList>
            <person name="Hage H."/>
            <person name="Miyauchi S."/>
            <person name="Viragh M."/>
            <person name="Drula E."/>
            <person name="Min B."/>
            <person name="Chaduli D."/>
            <person name="Navarro D."/>
            <person name="Favel A."/>
            <person name="Norest M."/>
            <person name="Lesage-Meessen L."/>
            <person name="Balint B."/>
            <person name="Merenyi Z."/>
            <person name="de Eugenio L."/>
            <person name="Morin E."/>
            <person name="Martinez A.T."/>
            <person name="Baldrian P."/>
            <person name="Stursova M."/>
            <person name="Martinez M.J."/>
            <person name="Novotny C."/>
            <person name="Magnuson J.K."/>
            <person name="Spatafora J.W."/>
            <person name="Maurice S."/>
            <person name="Pangilinan J."/>
            <person name="Andreopoulos W."/>
            <person name="LaButti K."/>
            <person name="Hundley H."/>
            <person name="Na H."/>
            <person name="Kuo A."/>
            <person name="Barry K."/>
            <person name="Lipzen A."/>
            <person name="Henrissat B."/>
            <person name="Riley R."/>
            <person name="Ahrendt S."/>
            <person name="Nagy L.G."/>
            <person name="Grigoriev I.V."/>
            <person name="Martin F."/>
            <person name="Rosso M.N."/>
        </authorList>
    </citation>
    <scope>NUCLEOTIDE SEQUENCE</scope>
    <source>
        <strain evidence="1">CBS 384.51</strain>
    </source>
</reference>
<dbReference type="Proteomes" id="UP001055072">
    <property type="component" value="Unassembled WGS sequence"/>
</dbReference>
<dbReference type="EMBL" id="MU274939">
    <property type="protein sequence ID" value="KAI0084714.1"/>
    <property type="molecule type" value="Genomic_DNA"/>
</dbReference>
<keyword evidence="2" id="KW-1185">Reference proteome</keyword>
<evidence type="ECO:0000313" key="1">
    <source>
        <dbReference type="EMBL" id="KAI0084714.1"/>
    </source>
</evidence>
<protein>
    <submittedName>
        <fullName evidence="1">Uncharacterized protein</fullName>
    </submittedName>
</protein>
<name>A0ACB8TSB1_9APHY</name>
<accession>A0ACB8TSB1</accession>
<gene>
    <name evidence="1" type="ORF">BDY19DRAFT_969703</name>
</gene>